<organism evidence="2 3">
    <name type="scientific">Chromobacterium sphagni</name>
    <dbReference type="NCBI Taxonomy" id="1903179"/>
    <lineage>
        <taxon>Bacteria</taxon>
        <taxon>Pseudomonadati</taxon>
        <taxon>Pseudomonadota</taxon>
        <taxon>Betaproteobacteria</taxon>
        <taxon>Neisseriales</taxon>
        <taxon>Chromobacteriaceae</taxon>
        <taxon>Chromobacterium</taxon>
    </lineage>
</organism>
<evidence type="ECO:0000313" key="3">
    <source>
        <dbReference type="Proteomes" id="UP000180280"/>
    </source>
</evidence>
<comment type="caution">
    <text evidence="2">The sequence shown here is derived from an EMBL/GenBank/DDBJ whole genome shotgun (WGS) entry which is preliminary data.</text>
</comment>
<dbReference type="InterPro" id="IPR050900">
    <property type="entry name" value="Transposase_IS3/IS150/IS904"/>
</dbReference>
<dbReference type="PANTHER" id="PTHR46889:SF4">
    <property type="entry name" value="TRANSPOSASE INSO FOR INSERTION SEQUENCE ELEMENT IS911B-RELATED"/>
    <property type="match status" value="1"/>
</dbReference>
<proteinExistence type="predicted"/>
<reference evidence="2 3" key="1">
    <citation type="submission" date="2016-09" db="EMBL/GenBank/DDBJ databases">
        <title>Chromobacterium muskegensis sp. nov., an insecticidal bacterium isolated from Sphagnum bogs.</title>
        <authorList>
            <person name="Sparks M.E."/>
            <person name="Blackburn M.B."/>
            <person name="Gundersen-Rindal D.E."/>
            <person name="Mitchell A."/>
            <person name="Farrar R."/>
            <person name="Kuhar D."/>
        </authorList>
    </citation>
    <scope>NUCLEOTIDE SEQUENCE [LARGE SCALE GENOMIC DNA]</scope>
    <source>
        <strain evidence="2 3">14B-1</strain>
    </source>
</reference>
<dbReference type="Pfam" id="PF13683">
    <property type="entry name" value="rve_3"/>
    <property type="match status" value="1"/>
</dbReference>
<evidence type="ECO:0000313" key="2">
    <source>
        <dbReference type="EMBL" id="OHX21900.1"/>
    </source>
</evidence>
<feature type="domain" description="Integrase catalytic" evidence="1">
    <location>
        <begin position="2"/>
        <end position="51"/>
    </location>
</feature>
<protein>
    <recommendedName>
        <fullName evidence="1">Integrase catalytic domain-containing protein</fullName>
    </recommendedName>
</protein>
<dbReference type="PANTHER" id="PTHR46889">
    <property type="entry name" value="TRANSPOSASE INSF FOR INSERTION SEQUENCE IS3B-RELATED"/>
    <property type="match status" value="1"/>
</dbReference>
<keyword evidence="3" id="KW-1185">Reference proteome</keyword>
<gene>
    <name evidence="2" type="ORF">BI344_05195</name>
</gene>
<dbReference type="InterPro" id="IPR001584">
    <property type="entry name" value="Integrase_cat-core"/>
</dbReference>
<accession>A0ABX3CIL4</accession>
<name>A0ABX3CIL4_9NEIS</name>
<dbReference type="Proteomes" id="UP000180280">
    <property type="component" value="Unassembled WGS sequence"/>
</dbReference>
<dbReference type="InterPro" id="IPR012337">
    <property type="entry name" value="RNaseH-like_sf"/>
</dbReference>
<dbReference type="EMBL" id="MKCT01000001">
    <property type="protein sequence ID" value="OHX21900.1"/>
    <property type="molecule type" value="Genomic_DNA"/>
</dbReference>
<evidence type="ECO:0000259" key="1">
    <source>
        <dbReference type="Pfam" id="PF13683"/>
    </source>
</evidence>
<dbReference type="SUPFAM" id="SSF53098">
    <property type="entry name" value="Ribonuclease H-like"/>
    <property type="match status" value="1"/>
</dbReference>
<sequence>MAESFFASLEGELIERNSFRSKVEARMAVFTWIEGWYNPRRRHSGLGYLSPMNFERSCAALFDVTDEVNAEVTRA</sequence>